<keyword evidence="2" id="KW-1185">Reference proteome</keyword>
<dbReference type="AlphaFoldDB" id="A0A9N8W9K6"/>
<name>A0A9N8W9K6_9GLOM</name>
<evidence type="ECO:0000313" key="1">
    <source>
        <dbReference type="EMBL" id="CAG8475741.1"/>
    </source>
</evidence>
<organism evidence="1 2">
    <name type="scientific">Cetraspora pellucida</name>
    <dbReference type="NCBI Taxonomy" id="1433469"/>
    <lineage>
        <taxon>Eukaryota</taxon>
        <taxon>Fungi</taxon>
        <taxon>Fungi incertae sedis</taxon>
        <taxon>Mucoromycota</taxon>
        <taxon>Glomeromycotina</taxon>
        <taxon>Glomeromycetes</taxon>
        <taxon>Diversisporales</taxon>
        <taxon>Gigasporaceae</taxon>
        <taxon>Cetraspora</taxon>
    </lineage>
</organism>
<dbReference type="Proteomes" id="UP000789759">
    <property type="component" value="Unassembled WGS sequence"/>
</dbReference>
<reference evidence="1" key="1">
    <citation type="submission" date="2021-06" db="EMBL/GenBank/DDBJ databases">
        <authorList>
            <person name="Kallberg Y."/>
            <person name="Tangrot J."/>
            <person name="Rosling A."/>
        </authorList>
    </citation>
    <scope>NUCLEOTIDE SEQUENCE</scope>
    <source>
        <strain evidence="1">FL966</strain>
    </source>
</reference>
<gene>
    <name evidence="1" type="ORF">CPELLU_LOCUS1287</name>
</gene>
<evidence type="ECO:0000313" key="2">
    <source>
        <dbReference type="Proteomes" id="UP000789759"/>
    </source>
</evidence>
<dbReference type="EMBL" id="CAJVQA010000455">
    <property type="protein sequence ID" value="CAG8475741.1"/>
    <property type="molecule type" value="Genomic_DNA"/>
</dbReference>
<protein>
    <submittedName>
        <fullName evidence="1">8533_t:CDS:1</fullName>
    </submittedName>
</protein>
<sequence length="47" mass="5736">MYYSLYVLLNLDDVSLPKSDIISLLMQERHIYSEYLQLSYEKFCLFH</sequence>
<comment type="caution">
    <text evidence="1">The sequence shown here is derived from an EMBL/GenBank/DDBJ whole genome shotgun (WGS) entry which is preliminary data.</text>
</comment>
<proteinExistence type="predicted"/>
<accession>A0A9N8W9K6</accession>